<dbReference type="Gene3D" id="3.40.50.150">
    <property type="entry name" value="Vaccinia Virus protein VP39"/>
    <property type="match status" value="1"/>
</dbReference>
<comment type="function">
    <text evidence="5">S-adenosyl-L-methionine-dependent protein-lysine N-methyltransferase that mono- and dimethylates elongation factor 1-alpha at 'Lys-316'. May play a role in intracellular transport.</text>
</comment>
<dbReference type="AlphaFoldDB" id="A0A4R0S0J9"/>
<dbReference type="InterPro" id="IPR025714">
    <property type="entry name" value="Methyltranfer_dom"/>
</dbReference>
<sequence length="213" mass="23180">MSSDDLPSSKLGTKQHWDDVYSTELTNFEEIGDEGEIWFGEDSVEKMVDWTVDNVAASANPSILEVGSGNGSLLFALLEAGYAPDRMAGVDYSEDAVRLSTAIGTSKGEGAEKIRFSACDFLAEYPTELSVAGETGWNLVLDKGTFDAMALAEKDVTGSHPADTYPKRIAHIIRPGGYFLIVSCNFTEDELRTKFANGATGLEYHVSDVFIRR</sequence>
<keyword evidence="5" id="KW-0813">Transport</keyword>
<evidence type="ECO:0000313" key="7">
    <source>
        <dbReference type="EMBL" id="TCD69364.1"/>
    </source>
</evidence>
<dbReference type="OrthoDB" id="10069295at2759"/>
<dbReference type="CDD" id="cd02440">
    <property type="entry name" value="AdoMet_MTases"/>
    <property type="match status" value="1"/>
</dbReference>
<organism evidence="7 8">
    <name type="scientific">Steccherinum ochraceum</name>
    <dbReference type="NCBI Taxonomy" id="92696"/>
    <lineage>
        <taxon>Eukaryota</taxon>
        <taxon>Fungi</taxon>
        <taxon>Dikarya</taxon>
        <taxon>Basidiomycota</taxon>
        <taxon>Agaricomycotina</taxon>
        <taxon>Agaricomycetes</taxon>
        <taxon>Polyporales</taxon>
        <taxon>Steccherinaceae</taxon>
        <taxon>Steccherinum</taxon>
    </lineage>
</organism>
<protein>
    <recommendedName>
        <fullName evidence="5">Protein-lysine N-methyltransferase EFM4</fullName>
        <ecNumber evidence="5">2.1.1.-</ecNumber>
    </recommendedName>
    <alternativeName>
        <fullName evidence="5">Elongation factor methyltransferase 4</fullName>
    </alternativeName>
</protein>
<proteinExistence type="inferred from homology"/>
<dbReference type="PANTHER" id="PTHR12843">
    <property type="entry name" value="PROTEIN-LYSINE N-METHYLTRANSFERASE METTL10"/>
    <property type="match status" value="1"/>
</dbReference>
<evidence type="ECO:0000259" key="6">
    <source>
        <dbReference type="Pfam" id="PF13847"/>
    </source>
</evidence>
<dbReference type="InterPro" id="IPR029063">
    <property type="entry name" value="SAM-dependent_MTases_sf"/>
</dbReference>
<dbReference type="GO" id="GO:0005737">
    <property type="term" value="C:cytoplasm"/>
    <property type="evidence" value="ECO:0007669"/>
    <property type="project" value="UniProtKB-SubCell"/>
</dbReference>
<dbReference type="PANTHER" id="PTHR12843:SF5">
    <property type="entry name" value="EEF1A LYSINE METHYLTRANSFERASE 2"/>
    <property type="match status" value="1"/>
</dbReference>
<keyword evidence="1 5" id="KW-0963">Cytoplasm</keyword>
<reference evidence="7 8" key="1">
    <citation type="submission" date="2018-11" db="EMBL/GenBank/DDBJ databases">
        <title>Genome assembly of Steccherinum ochraceum LE-BIN_3174, the white-rot fungus of the Steccherinaceae family (The Residual Polyporoid clade, Polyporales, Basidiomycota).</title>
        <authorList>
            <person name="Fedorova T.V."/>
            <person name="Glazunova O.A."/>
            <person name="Landesman E.O."/>
            <person name="Moiseenko K.V."/>
            <person name="Psurtseva N.V."/>
            <person name="Savinova O.S."/>
            <person name="Shakhova N.V."/>
            <person name="Tyazhelova T.V."/>
            <person name="Vasina D.V."/>
        </authorList>
    </citation>
    <scope>NUCLEOTIDE SEQUENCE [LARGE SCALE GENOMIC DNA]</scope>
    <source>
        <strain evidence="7 8">LE-BIN_3174</strain>
    </source>
</reference>
<dbReference type="SUPFAM" id="SSF53335">
    <property type="entry name" value="S-adenosyl-L-methionine-dependent methyltransferases"/>
    <property type="match status" value="1"/>
</dbReference>
<dbReference type="GO" id="GO:0032259">
    <property type="term" value="P:methylation"/>
    <property type="evidence" value="ECO:0007669"/>
    <property type="project" value="UniProtKB-KW"/>
</dbReference>
<keyword evidence="2 5" id="KW-0489">Methyltransferase</keyword>
<dbReference type="EC" id="2.1.1.-" evidence="5"/>
<dbReference type="GO" id="GO:0016279">
    <property type="term" value="F:protein-lysine N-methyltransferase activity"/>
    <property type="evidence" value="ECO:0007669"/>
    <property type="project" value="UniProtKB-UniRule"/>
</dbReference>
<dbReference type="Proteomes" id="UP000292702">
    <property type="component" value="Unassembled WGS sequence"/>
</dbReference>
<dbReference type="Pfam" id="PF13847">
    <property type="entry name" value="Methyltransf_31"/>
    <property type="match status" value="1"/>
</dbReference>
<evidence type="ECO:0000256" key="3">
    <source>
        <dbReference type="ARBA" id="ARBA00022679"/>
    </source>
</evidence>
<keyword evidence="3 5" id="KW-0808">Transferase</keyword>
<dbReference type="GO" id="GO:0016192">
    <property type="term" value="P:vesicle-mediated transport"/>
    <property type="evidence" value="ECO:0007669"/>
    <property type="project" value="UniProtKB-UniRule"/>
</dbReference>
<name>A0A4R0S0J9_9APHY</name>
<comment type="similarity">
    <text evidence="5">Belongs to the class I-like SAM-binding methyltransferase superfamily. EFM4 family.</text>
</comment>
<comment type="caution">
    <text evidence="7">The sequence shown here is derived from an EMBL/GenBank/DDBJ whole genome shotgun (WGS) entry which is preliminary data.</text>
</comment>
<evidence type="ECO:0000313" key="8">
    <source>
        <dbReference type="Proteomes" id="UP000292702"/>
    </source>
</evidence>
<evidence type="ECO:0000256" key="2">
    <source>
        <dbReference type="ARBA" id="ARBA00022603"/>
    </source>
</evidence>
<feature type="domain" description="Methyltransferase" evidence="6">
    <location>
        <begin position="60"/>
        <end position="199"/>
    </location>
</feature>
<dbReference type="HAMAP" id="MF_03188">
    <property type="entry name" value="Methyltr_EFM4"/>
    <property type="match status" value="1"/>
</dbReference>
<keyword evidence="8" id="KW-1185">Reference proteome</keyword>
<accession>A0A4R0S0J9</accession>
<comment type="subcellular location">
    <subcellularLocation>
        <location evidence="5">Cytoplasm</location>
    </subcellularLocation>
</comment>
<dbReference type="EMBL" id="RWJN01000043">
    <property type="protein sequence ID" value="TCD69364.1"/>
    <property type="molecule type" value="Genomic_DNA"/>
</dbReference>
<evidence type="ECO:0000256" key="4">
    <source>
        <dbReference type="ARBA" id="ARBA00022691"/>
    </source>
</evidence>
<dbReference type="STRING" id="92696.A0A4R0S0J9"/>
<dbReference type="InterPro" id="IPR026635">
    <property type="entry name" value="Efm4/METTL10"/>
</dbReference>
<evidence type="ECO:0000256" key="1">
    <source>
        <dbReference type="ARBA" id="ARBA00022490"/>
    </source>
</evidence>
<evidence type="ECO:0000256" key="5">
    <source>
        <dbReference type="HAMAP-Rule" id="MF_03188"/>
    </source>
</evidence>
<gene>
    <name evidence="5" type="primary">EFM4</name>
    <name evidence="7" type="ORF">EIP91_007920</name>
</gene>
<keyword evidence="4 5" id="KW-0949">S-adenosyl-L-methionine</keyword>